<proteinExistence type="predicted"/>
<evidence type="ECO:0000259" key="1">
    <source>
        <dbReference type="PROSITE" id="PS51352"/>
    </source>
</evidence>
<feature type="domain" description="Thioredoxin" evidence="1">
    <location>
        <begin position="28"/>
        <end position="168"/>
    </location>
</feature>
<keyword evidence="3" id="KW-1185">Reference proteome</keyword>
<evidence type="ECO:0000313" key="3">
    <source>
        <dbReference type="Proteomes" id="UP000641646"/>
    </source>
</evidence>
<evidence type="ECO:0000313" key="2">
    <source>
        <dbReference type="EMBL" id="MBD2184696.1"/>
    </source>
</evidence>
<dbReference type="PROSITE" id="PS51257">
    <property type="entry name" value="PROKAR_LIPOPROTEIN"/>
    <property type="match status" value="1"/>
</dbReference>
<dbReference type="Pfam" id="PF13098">
    <property type="entry name" value="Thioredoxin_2"/>
    <property type="match status" value="1"/>
</dbReference>
<dbReference type="InterPro" id="IPR036249">
    <property type="entry name" value="Thioredoxin-like_sf"/>
</dbReference>
<dbReference type="InterPro" id="IPR012336">
    <property type="entry name" value="Thioredoxin-like_fold"/>
</dbReference>
<sequence length="192" mass="21586">MRSVFLNYWRRLFASWLLTLVAVLSCLLLIGTPPALAGINDDYFEGNVFVLYGGNGSLVPPKVTLAQSLQADKPTLLVFYVDDSKDCKQYAVVVSRLQAFYGRAADFIPVSVDSIPAKSTYETTEPGYYYKGFVPQVVLLDRSGKEVLNEKGQVPFERVDDVFRELFNLQPRSQSVQLKPRLVNEFSTELAE</sequence>
<dbReference type="InterPro" id="IPR013766">
    <property type="entry name" value="Thioredoxin_domain"/>
</dbReference>
<name>A0A926VIU9_9CYAN</name>
<dbReference type="SUPFAM" id="SSF52833">
    <property type="entry name" value="Thioredoxin-like"/>
    <property type="match status" value="1"/>
</dbReference>
<gene>
    <name evidence="2" type="ORF">H6G03_27110</name>
</gene>
<protein>
    <submittedName>
        <fullName evidence="2">Thylakoid membrane photosystem I accumulation factor</fullName>
    </submittedName>
</protein>
<organism evidence="2 3">
    <name type="scientific">Aerosakkonema funiforme FACHB-1375</name>
    <dbReference type="NCBI Taxonomy" id="2949571"/>
    <lineage>
        <taxon>Bacteria</taxon>
        <taxon>Bacillati</taxon>
        <taxon>Cyanobacteriota</taxon>
        <taxon>Cyanophyceae</taxon>
        <taxon>Oscillatoriophycideae</taxon>
        <taxon>Aerosakkonematales</taxon>
        <taxon>Aerosakkonemataceae</taxon>
        <taxon>Aerosakkonema</taxon>
    </lineage>
</organism>
<dbReference type="EMBL" id="JACJPW010000092">
    <property type="protein sequence ID" value="MBD2184696.1"/>
    <property type="molecule type" value="Genomic_DNA"/>
</dbReference>
<reference evidence="2" key="1">
    <citation type="journal article" date="2015" name="ISME J.">
        <title>Draft Genome Sequence of Streptomyces incarnatus NRRL8089, which Produces the Nucleoside Antibiotic Sinefungin.</title>
        <authorList>
            <person name="Oshima K."/>
            <person name="Hattori M."/>
            <person name="Shimizu H."/>
            <person name="Fukuda K."/>
            <person name="Nemoto M."/>
            <person name="Inagaki K."/>
            <person name="Tamura T."/>
        </authorList>
    </citation>
    <scope>NUCLEOTIDE SEQUENCE</scope>
    <source>
        <strain evidence="2">FACHB-1375</strain>
    </source>
</reference>
<dbReference type="Gene3D" id="3.40.30.10">
    <property type="entry name" value="Glutaredoxin"/>
    <property type="match status" value="1"/>
</dbReference>
<dbReference type="AlphaFoldDB" id="A0A926VIU9"/>
<dbReference type="PROSITE" id="PS51352">
    <property type="entry name" value="THIOREDOXIN_2"/>
    <property type="match status" value="1"/>
</dbReference>
<dbReference type="Proteomes" id="UP000641646">
    <property type="component" value="Unassembled WGS sequence"/>
</dbReference>
<dbReference type="NCBIfam" id="NF038096">
    <property type="entry name" value="thylak_slr1796"/>
    <property type="match status" value="1"/>
</dbReference>
<accession>A0A926VIU9</accession>
<dbReference type="InterPro" id="IPR048069">
    <property type="entry name" value="Thylak_slr1796"/>
</dbReference>
<dbReference type="RefSeq" id="WP_190471606.1">
    <property type="nucleotide sequence ID" value="NZ_JACJPW010000092.1"/>
</dbReference>
<reference evidence="2" key="2">
    <citation type="submission" date="2020-08" db="EMBL/GenBank/DDBJ databases">
        <authorList>
            <person name="Chen M."/>
            <person name="Teng W."/>
            <person name="Zhao L."/>
            <person name="Hu C."/>
            <person name="Zhou Y."/>
            <person name="Han B."/>
            <person name="Song L."/>
            <person name="Shu W."/>
        </authorList>
    </citation>
    <scope>NUCLEOTIDE SEQUENCE</scope>
    <source>
        <strain evidence="2">FACHB-1375</strain>
    </source>
</reference>
<comment type="caution">
    <text evidence="2">The sequence shown here is derived from an EMBL/GenBank/DDBJ whole genome shotgun (WGS) entry which is preliminary data.</text>
</comment>